<evidence type="ECO:0000313" key="3">
    <source>
        <dbReference type="Proteomes" id="UP000054279"/>
    </source>
</evidence>
<dbReference type="HOGENOM" id="CLU_2980608_0_0_1"/>
<accession>A0A0C9T4G0</accession>
<sequence length="58" mass="6700">MSPSNRLSTLQSPYLAETPDRKYESMKSAVTELARIDMRLAREANKKADPRMRTDEEL</sequence>
<organism evidence="2 3">
    <name type="scientific">Sphaerobolus stellatus (strain SS14)</name>
    <dbReference type="NCBI Taxonomy" id="990650"/>
    <lineage>
        <taxon>Eukaryota</taxon>
        <taxon>Fungi</taxon>
        <taxon>Dikarya</taxon>
        <taxon>Basidiomycota</taxon>
        <taxon>Agaricomycotina</taxon>
        <taxon>Agaricomycetes</taxon>
        <taxon>Phallomycetidae</taxon>
        <taxon>Geastrales</taxon>
        <taxon>Sphaerobolaceae</taxon>
        <taxon>Sphaerobolus</taxon>
    </lineage>
</organism>
<protein>
    <submittedName>
        <fullName evidence="2">Uncharacterized protein</fullName>
    </submittedName>
</protein>
<keyword evidence="3" id="KW-1185">Reference proteome</keyword>
<dbReference type="Proteomes" id="UP000054279">
    <property type="component" value="Unassembled WGS sequence"/>
</dbReference>
<reference evidence="2 3" key="1">
    <citation type="submission" date="2014-06" db="EMBL/GenBank/DDBJ databases">
        <title>Evolutionary Origins and Diversification of the Mycorrhizal Mutualists.</title>
        <authorList>
            <consortium name="DOE Joint Genome Institute"/>
            <consortium name="Mycorrhizal Genomics Consortium"/>
            <person name="Kohler A."/>
            <person name="Kuo A."/>
            <person name="Nagy L.G."/>
            <person name="Floudas D."/>
            <person name="Copeland A."/>
            <person name="Barry K.W."/>
            <person name="Cichocki N."/>
            <person name="Veneault-Fourrey C."/>
            <person name="LaButti K."/>
            <person name="Lindquist E.A."/>
            <person name="Lipzen A."/>
            <person name="Lundell T."/>
            <person name="Morin E."/>
            <person name="Murat C."/>
            <person name="Riley R."/>
            <person name="Ohm R."/>
            <person name="Sun H."/>
            <person name="Tunlid A."/>
            <person name="Henrissat B."/>
            <person name="Grigoriev I.V."/>
            <person name="Hibbett D.S."/>
            <person name="Martin F."/>
        </authorList>
    </citation>
    <scope>NUCLEOTIDE SEQUENCE [LARGE SCALE GENOMIC DNA]</scope>
    <source>
        <strain evidence="2 3">SS14</strain>
    </source>
</reference>
<evidence type="ECO:0000256" key="1">
    <source>
        <dbReference type="SAM" id="MobiDB-lite"/>
    </source>
</evidence>
<dbReference type="OrthoDB" id="2098203at2759"/>
<proteinExistence type="predicted"/>
<name>A0A0C9T4G0_SPHS4</name>
<evidence type="ECO:0000313" key="2">
    <source>
        <dbReference type="EMBL" id="KIJ23773.1"/>
    </source>
</evidence>
<gene>
    <name evidence="2" type="ORF">M422DRAFT_39464</name>
</gene>
<dbReference type="EMBL" id="KN837592">
    <property type="protein sequence ID" value="KIJ23773.1"/>
    <property type="molecule type" value="Genomic_DNA"/>
</dbReference>
<feature type="compositionally biased region" description="Polar residues" evidence="1">
    <location>
        <begin position="1"/>
        <end position="12"/>
    </location>
</feature>
<dbReference type="AlphaFoldDB" id="A0A0C9T4G0"/>
<feature type="region of interest" description="Disordered" evidence="1">
    <location>
        <begin position="1"/>
        <end position="20"/>
    </location>
</feature>